<dbReference type="NCBIfam" id="TIGR02074">
    <property type="entry name" value="PBP_1a_fam"/>
    <property type="match status" value="1"/>
</dbReference>
<dbReference type="GO" id="GO:0006508">
    <property type="term" value="P:proteolysis"/>
    <property type="evidence" value="ECO:0007669"/>
    <property type="project" value="UniProtKB-KW"/>
</dbReference>
<proteinExistence type="inferred from homology"/>
<evidence type="ECO:0000256" key="4">
    <source>
        <dbReference type="ARBA" id="ARBA00022475"/>
    </source>
</evidence>
<protein>
    <submittedName>
        <fullName evidence="19">Penicillin-binding protein</fullName>
    </submittedName>
</protein>
<evidence type="ECO:0000256" key="9">
    <source>
        <dbReference type="ARBA" id="ARBA00022801"/>
    </source>
</evidence>
<keyword evidence="8" id="KW-0808">Transferase</keyword>
<keyword evidence="10" id="KW-0133">Cell shape</keyword>
<dbReference type="Gene3D" id="3.40.710.10">
    <property type="entry name" value="DD-peptidase/beta-lactamase superfamily"/>
    <property type="match status" value="1"/>
</dbReference>
<dbReference type="Proteomes" id="UP000426246">
    <property type="component" value="Chromosome"/>
</dbReference>
<dbReference type="GO" id="GO:0008360">
    <property type="term" value="P:regulation of cell shape"/>
    <property type="evidence" value="ECO:0007669"/>
    <property type="project" value="UniProtKB-KW"/>
</dbReference>
<dbReference type="FunFam" id="1.10.3810.10:FF:000001">
    <property type="entry name" value="Penicillin-binding protein 1A"/>
    <property type="match status" value="1"/>
</dbReference>
<keyword evidence="5" id="KW-0121">Carboxypeptidase</keyword>
<dbReference type="GO" id="GO:0005886">
    <property type="term" value="C:plasma membrane"/>
    <property type="evidence" value="ECO:0007669"/>
    <property type="project" value="UniProtKB-SubCell"/>
</dbReference>
<evidence type="ECO:0000256" key="10">
    <source>
        <dbReference type="ARBA" id="ARBA00022960"/>
    </source>
</evidence>
<comment type="similarity">
    <text evidence="3">In the N-terminal section; belongs to the glycosyltransferase 51 family.</text>
</comment>
<evidence type="ECO:0000256" key="8">
    <source>
        <dbReference type="ARBA" id="ARBA00022679"/>
    </source>
</evidence>
<keyword evidence="14" id="KW-0961">Cell wall biogenesis/degradation</keyword>
<dbReference type="SUPFAM" id="SSF53955">
    <property type="entry name" value="Lysozyme-like"/>
    <property type="match status" value="1"/>
</dbReference>
<dbReference type="InterPro" id="IPR001460">
    <property type="entry name" value="PCN-bd_Tpept"/>
</dbReference>
<evidence type="ECO:0000256" key="2">
    <source>
        <dbReference type="ARBA" id="ARBA00007090"/>
    </source>
</evidence>
<evidence type="ECO:0000256" key="3">
    <source>
        <dbReference type="ARBA" id="ARBA00007739"/>
    </source>
</evidence>
<reference evidence="20" key="1">
    <citation type="submission" date="2018-11" db="EMBL/GenBank/DDBJ databases">
        <title>Complete genome sequence of Paenibacillus sp. ML311-T8.</title>
        <authorList>
            <person name="Nam Y.-D."/>
            <person name="Kang J."/>
            <person name="Chung W.-H."/>
            <person name="Park Y.S."/>
        </authorList>
    </citation>
    <scope>NUCLEOTIDE SEQUENCE [LARGE SCALE GENOMIC DNA]</scope>
    <source>
        <strain evidence="20">ML311-T8</strain>
    </source>
</reference>
<dbReference type="Pfam" id="PF00912">
    <property type="entry name" value="Transgly"/>
    <property type="match status" value="1"/>
</dbReference>
<organism evidence="19 20">
    <name type="scientific">Paenibacillus psychroresistens</name>
    <dbReference type="NCBI Taxonomy" id="1778678"/>
    <lineage>
        <taxon>Bacteria</taxon>
        <taxon>Bacillati</taxon>
        <taxon>Bacillota</taxon>
        <taxon>Bacilli</taxon>
        <taxon>Bacillales</taxon>
        <taxon>Paenibacillaceae</taxon>
        <taxon>Paenibacillus</taxon>
    </lineage>
</organism>
<comment type="catalytic activity">
    <reaction evidence="15">
        <text>Preferential cleavage: (Ac)2-L-Lys-D-Ala-|-D-Ala. Also transpeptidation of peptidyl-alanyl moieties that are N-acyl substituents of D-alanine.</text>
        <dbReference type="EC" id="3.4.16.4"/>
    </reaction>
</comment>
<dbReference type="GO" id="GO:0008955">
    <property type="term" value="F:peptidoglycan glycosyltransferase activity"/>
    <property type="evidence" value="ECO:0007669"/>
    <property type="project" value="UniProtKB-EC"/>
</dbReference>
<comment type="subcellular location">
    <subcellularLocation>
        <location evidence="1">Cell membrane</location>
    </subcellularLocation>
</comment>
<dbReference type="Pfam" id="PF00905">
    <property type="entry name" value="Transpeptidase"/>
    <property type="match status" value="1"/>
</dbReference>
<dbReference type="InterPro" id="IPR050396">
    <property type="entry name" value="Glycosyltr_51/Transpeptidase"/>
</dbReference>
<evidence type="ECO:0000256" key="6">
    <source>
        <dbReference type="ARBA" id="ARBA00022670"/>
    </source>
</evidence>
<evidence type="ECO:0000259" key="18">
    <source>
        <dbReference type="Pfam" id="PF00912"/>
    </source>
</evidence>
<dbReference type="OrthoDB" id="9766909at2"/>
<dbReference type="InterPro" id="IPR023346">
    <property type="entry name" value="Lysozyme-like_dom_sf"/>
</dbReference>
<dbReference type="InterPro" id="IPR001264">
    <property type="entry name" value="Glyco_trans_51"/>
</dbReference>
<dbReference type="PANTHER" id="PTHR32282:SF11">
    <property type="entry name" value="PENICILLIN-BINDING PROTEIN 1B"/>
    <property type="match status" value="1"/>
</dbReference>
<evidence type="ECO:0000313" key="20">
    <source>
        <dbReference type="Proteomes" id="UP000426246"/>
    </source>
</evidence>
<accession>A0A6B8RTL8</accession>
<keyword evidence="12" id="KW-0472">Membrane</keyword>
<feature type="domain" description="Glycosyl transferase family 51" evidence="18">
    <location>
        <begin position="55"/>
        <end position="231"/>
    </location>
</feature>
<evidence type="ECO:0000256" key="5">
    <source>
        <dbReference type="ARBA" id="ARBA00022645"/>
    </source>
</evidence>
<gene>
    <name evidence="19" type="ORF">EHS13_32435</name>
</gene>
<keyword evidence="9" id="KW-0378">Hydrolase</keyword>
<dbReference type="PANTHER" id="PTHR32282">
    <property type="entry name" value="BINDING PROTEIN TRANSPEPTIDASE, PUTATIVE-RELATED"/>
    <property type="match status" value="1"/>
</dbReference>
<dbReference type="InterPro" id="IPR012338">
    <property type="entry name" value="Beta-lactam/transpept-like"/>
</dbReference>
<dbReference type="GO" id="GO:0008658">
    <property type="term" value="F:penicillin binding"/>
    <property type="evidence" value="ECO:0007669"/>
    <property type="project" value="InterPro"/>
</dbReference>
<evidence type="ECO:0000256" key="7">
    <source>
        <dbReference type="ARBA" id="ARBA00022676"/>
    </source>
</evidence>
<sequence>MFRWSRLVQTLLSVLFLCFIVSAVALFALFLYLRAQSLPVTTVTQTSQIFDIHDEVIDSFHGTNNQNRHIVALKDIAPTLVQATLAIEDHRFYEHWGFDPRGMARAVLKDVKTLSKEQGASTITQQLARNLYLTHDRTWTRKIKEAMYAMQMEMQLSKDQILEQYLNQIYYGHAAYGIEAASLMFLGKSSKDLTLAESALLAGIPKGPKFYSPYLDMKNAKDRQKIILEAMVKYDYITQTEADQALHETLNIIPKKEEQSVEAPYFRDYVKTLAIDKLGINDTAFDAGGIKIFTTLDLTAQRVAEKAIAEQMNSKDELQVALIAIDPRNGYIKAMVGGKDYNTNQFNRVFATTRQPGSSFKPFVYLTALANHFTVLNQYKSEPTEFTYDDGKKTYTPNNFDDQYEKTEIDMRKAIAKSDNIYAVHTIIDVGADKVIEMAHKMGITSELKPLPSLALGTFPVSPFEMAGAFGIIANQGIKAETTAIIRIEDSQGHVLYEDEPEKQQVVEAPYTYVLTNLMQSVFEQGGTGYRVANIMKRPVAGKTGTTDTDSWMVGFTPELSTAVWVGYDRDRSINSLESRKAAPIFAEFTEGALSAVPPKLFEVPADVVNVYIDPVSGKLANDACPDSRMEAFVMGSEPTEYCAKAIGNEPTNKGNDHNNSSWWNNLKSWWND</sequence>
<dbReference type="GO" id="GO:0009002">
    <property type="term" value="F:serine-type D-Ala-D-Ala carboxypeptidase activity"/>
    <property type="evidence" value="ECO:0007669"/>
    <property type="project" value="UniProtKB-EC"/>
</dbReference>
<keyword evidence="4" id="KW-1003">Cell membrane</keyword>
<keyword evidence="13" id="KW-0511">Multifunctional enzyme</keyword>
<dbReference type="SUPFAM" id="SSF56601">
    <property type="entry name" value="beta-lactamase/transpeptidase-like"/>
    <property type="match status" value="1"/>
</dbReference>
<evidence type="ECO:0000256" key="13">
    <source>
        <dbReference type="ARBA" id="ARBA00023268"/>
    </source>
</evidence>
<evidence type="ECO:0000256" key="16">
    <source>
        <dbReference type="ARBA" id="ARBA00049902"/>
    </source>
</evidence>
<dbReference type="Gene3D" id="1.10.3810.10">
    <property type="entry name" value="Biosynthetic peptidoglycan transglycosylase-like"/>
    <property type="match status" value="1"/>
</dbReference>
<keyword evidence="11" id="KW-0573">Peptidoglycan synthesis</keyword>
<keyword evidence="6" id="KW-0645">Protease</keyword>
<dbReference type="KEGG" id="ppsc:EHS13_32435"/>
<evidence type="ECO:0000256" key="14">
    <source>
        <dbReference type="ARBA" id="ARBA00023316"/>
    </source>
</evidence>
<evidence type="ECO:0000256" key="15">
    <source>
        <dbReference type="ARBA" id="ARBA00034000"/>
    </source>
</evidence>
<keyword evidence="7" id="KW-0328">Glycosyltransferase</keyword>
<evidence type="ECO:0000259" key="17">
    <source>
        <dbReference type="Pfam" id="PF00905"/>
    </source>
</evidence>
<name>A0A6B8RTL8_9BACL</name>
<dbReference type="EMBL" id="CP034235">
    <property type="protein sequence ID" value="QGQ99237.1"/>
    <property type="molecule type" value="Genomic_DNA"/>
</dbReference>
<dbReference type="GO" id="GO:0030288">
    <property type="term" value="C:outer membrane-bounded periplasmic space"/>
    <property type="evidence" value="ECO:0007669"/>
    <property type="project" value="TreeGrafter"/>
</dbReference>
<comment type="catalytic activity">
    <reaction evidence="16">
        <text>[GlcNAc-(1-&gt;4)-Mur2Ac(oyl-L-Ala-gamma-D-Glu-L-Lys-D-Ala-D-Ala)](n)-di-trans,octa-cis-undecaprenyl diphosphate + beta-D-GlcNAc-(1-&gt;4)-Mur2Ac(oyl-L-Ala-gamma-D-Glu-L-Lys-D-Ala-D-Ala)-di-trans,octa-cis-undecaprenyl diphosphate = [GlcNAc-(1-&gt;4)-Mur2Ac(oyl-L-Ala-gamma-D-Glu-L-Lys-D-Ala-D-Ala)](n+1)-di-trans,octa-cis-undecaprenyl diphosphate + di-trans,octa-cis-undecaprenyl diphosphate + H(+)</text>
        <dbReference type="Rhea" id="RHEA:23708"/>
        <dbReference type="Rhea" id="RHEA-COMP:9602"/>
        <dbReference type="Rhea" id="RHEA-COMP:9603"/>
        <dbReference type="ChEBI" id="CHEBI:15378"/>
        <dbReference type="ChEBI" id="CHEBI:58405"/>
        <dbReference type="ChEBI" id="CHEBI:60033"/>
        <dbReference type="ChEBI" id="CHEBI:78435"/>
        <dbReference type="EC" id="2.4.99.28"/>
    </reaction>
</comment>
<evidence type="ECO:0000313" key="19">
    <source>
        <dbReference type="EMBL" id="QGQ99237.1"/>
    </source>
</evidence>
<keyword evidence="20" id="KW-1185">Reference proteome</keyword>
<evidence type="ECO:0000256" key="12">
    <source>
        <dbReference type="ARBA" id="ARBA00023136"/>
    </source>
</evidence>
<dbReference type="InterPro" id="IPR036950">
    <property type="entry name" value="PBP_transglycosylase"/>
</dbReference>
<dbReference type="AlphaFoldDB" id="A0A6B8RTL8"/>
<dbReference type="GO" id="GO:0009252">
    <property type="term" value="P:peptidoglycan biosynthetic process"/>
    <property type="evidence" value="ECO:0007669"/>
    <property type="project" value="UniProtKB-KW"/>
</dbReference>
<evidence type="ECO:0000256" key="1">
    <source>
        <dbReference type="ARBA" id="ARBA00004236"/>
    </source>
</evidence>
<comment type="similarity">
    <text evidence="2">In the C-terminal section; belongs to the transpeptidase family.</text>
</comment>
<evidence type="ECO:0000256" key="11">
    <source>
        <dbReference type="ARBA" id="ARBA00022984"/>
    </source>
</evidence>
<dbReference type="GO" id="GO:0071555">
    <property type="term" value="P:cell wall organization"/>
    <property type="evidence" value="ECO:0007669"/>
    <property type="project" value="UniProtKB-KW"/>
</dbReference>
<feature type="domain" description="Penicillin-binding protein transpeptidase" evidence="17">
    <location>
        <begin position="322"/>
        <end position="589"/>
    </location>
</feature>
<dbReference type="RefSeq" id="WP_155704347.1">
    <property type="nucleotide sequence ID" value="NZ_CP034235.1"/>
</dbReference>